<dbReference type="AlphaFoldDB" id="A0A0J6WH90"/>
<keyword evidence="5" id="KW-0949">S-adenosyl-L-methionine</keyword>
<gene>
    <name evidence="8" type="ORF">EUA04_03775</name>
    <name evidence="7" type="ORF">MOBUDSM44075_00061</name>
</gene>
<dbReference type="RefSeq" id="WP_048421656.1">
    <property type="nucleotide sequence ID" value="NZ_JYNU01000001.1"/>
</dbReference>
<evidence type="ECO:0000256" key="2">
    <source>
        <dbReference type="ARBA" id="ARBA00022573"/>
    </source>
</evidence>
<reference evidence="7 9" key="1">
    <citation type="journal article" date="2015" name="Genome Biol. Evol.">
        <title>Characterization of Three Mycobacterium spp. with Potential Use in Bioremediation by Genome Sequencing and Comparative Genomics.</title>
        <authorList>
            <person name="Das S."/>
            <person name="Pettersson B.M."/>
            <person name="Behra P.R."/>
            <person name="Ramesh M."/>
            <person name="Dasgupta S."/>
            <person name="Bhattacharya A."/>
            <person name="Kirsebom L.A."/>
        </authorList>
    </citation>
    <scope>NUCLEOTIDE SEQUENCE [LARGE SCALE GENOMIC DNA]</scope>
    <source>
        <strain evidence="7 9">DSM 44075</strain>
    </source>
</reference>
<dbReference type="EMBL" id="JYNU01000001">
    <property type="protein sequence ID" value="KMO81939.1"/>
    <property type="molecule type" value="Genomic_DNA"/>
</dbReference>
<proteinExistence type="predicted"/>
<dbReference type="EC" id="2.1.1.152" evidence="8"/>
<keyword evidence="4 8" id="KW-0808">Transferase</keyword>
<dbReference type="PANTHER" id="PTHR43467:SF1">
    <property type="entry name" value="PRECORRIN-6A SYNTHASE [DEACETYLATING]"/>
    <property type="match status" value="1"/>
</dbReference>
<dbReference type="NCBIfam" id="TIGR02434">
    <property type="entry name" value="CobF"/>
    <property type="match status" value="1"/>
</dbReference>
<evidence type="ECO:0000256" key="4">
    <source>
        <dbReference type="ARBA" id="ARBA00022679"/>
    </source>
</evidence>
<sequence>MDAPVRVRILGVGMGPAHVTSEVADALRSVDYVLAADKTDPEADARTDEDPLLELRRAVVGAFPGPDGPAEVVAITDPPRDRSAGLTASQYESAVADWHAARAARYADVLRRRGGTAAFLVWGDPSLYDSTIRIVEHVRALGVDLDYDVLPGVSAPALLAARHRIVLHEVGRSVHVTTGRRLQEAVAAGLDNIVAMLNPPPHRLDFTGLHEWTIWWGANLGAPGEQLLSGRLGDVEPLLPAARAAAADTDGWVMDLFLLRRT</sequence>
<dbReference type="SUPFAM" id="SSF53790">
    <property type="entry name" value="Tetrapyrrole methylase"/>
    <property type="match status" value="1"/>
</dbReference>
<name>A0A0J6WH90_9MYCO</name>
<comment type="pathway">
    <text evidence="1">Cofactor biosynthesis; adenosylcobalamin biosynthesis.</text>
</comment>
<dbReference type="InterPro" id="IPR014777">
    <property type="entry name" value="4pyrrole_Mease_sub1"/>
</dbReference>
<dbReference type="EMBL" id="SDLP01000001">
    <property type="protein sequence ID" value="TDL12108.1"/>
    <property type="molecule type" value="Genomic_DNA"/>
</dbReference>
<evidence type="ECO:0000313" key="9">
    <source>
        <dbReference type="Proteomes" id="UP000036313"/>
    </source>
</evidence>
<dbReference type="PATRIC" id="fig|1807.14.peg.64"/>
<dbReference type="PANTHER" id="PTHR43467">
    <property type="entry name" value="COBALT-PRECORRIN-2 C(20)-METHYLTRANSFERASE"/>
    <property type="match status" value="1"/>
</dbReference>
<keyword evidence="2" id="KW-0169">Cobalamin biosynthesis</keyword>
<evidence type="ECO:0000259" key="6">
    <source>
        <dbReference type="Pfam" id="PF00590"/>
    </source>
</evidence>
<keyword evidence="3 8" id="KW-0489">Methyltransferase</keyword>
<evidence type="ECO:0000313" key="8">
    <source>
        <dbReference type="EMBL" id="TDL12108.1"/>
    </source>
</evidence>
<evidence type="ECO:0000256" key="5">
    <source>
        <dbReference type="ARBA" id="ARBA00022691"/>
    </source>
</evidence>
<evidence type="ECO:0000256" key="1">
    <source>
        <dbReference type="ARBA" id="ARBA00004953"/>
    </source>
</evidence>
<evidence type="ECO:0000313" key="7">
    <source>
        <dbReference type="EMBL" id="KMO81939.1"/>
    </source>
</evidence>
<dbReference type="Gene3D" id="3.40.1010.10">
    <property type="entry name" value="Cobalt-precorrin-4 Transmethylase, Domain 1"/>
    <property type="match status" value="1"/>
</dbReference>
<accession>A0A0J6WH90</accession>
<dbReference type="InterPro" id="IPR012797">
    <property type="entry name" value="CobF"/>
</dbReference>
<dbReference type="GO" id="GO:0009236">
    <property type="term" value="P:cobalamin biosynthetic process"/>
    <property type="evidence" value="ECO:0007669"/>
    <property type="project" value="UniProtKB-KW"/>
</dbReference>
<dbReference type="Gene3D" id="3.30.950.10">
    <property type="entry name" value="Methyltransferase, Cobalt-precorrin-4 Transmethylase, Domain 2"/>
    <property type="match status" value="1"/>
</dbReference>
<reference evidence="8 10" key="2">
    <citation type="submission" date="2019-01" db="EMBL/GenBank/DDBJ databases">
        <title>High-quality-draft genome sequences of five non-tuberculosis mycobacteriaceae isolated from a nosocomial environment.</title>
        <authorList>
            <person name="Tiago I."/>
            <person name="Alarico S."/>
            <person name="Pereira S.G."/>
            <person name="Coelho C."/>
            <person name="Maranha A."/>
            <person name="Empadinhas N."/>
        </authorList>
    </citation>
    <scope>NUCLEOTIDE SEQUENCE [LARGE SCALE GENOMIC DNA]</scope>
    <source>
        <strain evidence="8 10">22DIII</strain>
    </source>
</reference>
<evidence type="ECO:0000313" key="10">
    <source>
        <dbReference type="Proteomes" id="UP000294952"/>
    </source>
</evidence>
<dbReference type="InterPro" id="IPR035996">
    <property type="entry name" value="4pyrrol_Methylase_sf"/>
</dbReference>
<protein>
    <submittedName>
        <fullName evidence="7">Precorrin 6A synthase</fullName>
    </submittedName>
    <submittedName>
        <fullName evidence="8">Precorrin-6A synthase (Deacetylating)</fullName>
        <ecNumber evidence="8">2.1.1.152</ecNumber>
    </submittedName>
</protein>
<dbReference type="GO" id="GO:0043819">
    <property type="term" value="F:precorrin-6A synthase (deacetylating) activity"/>
    <property type="evidence" value="ECO:0007669"/>
    <property type="project" value="UniProtKB-EC"/>
</dbReference>
<dbReference type="Proteomes" id="UP000036313">
    <property type="component" value="Unassembled WGS sequence"/>
</dbReference>
<dbReference type="CDD" id="cd11643">
    <property type="entry name" value="Precorrin-6A-synthase"/>
    <property type="match status" value="1"/>
</dbReference>
<feature type="domain" description="Tetrapyrrole methylase" evidence="6">
    <location>
        <begin position="9"/>
        <end position="235"/>
    </location>
</feature>
<dbReference type="InterPro" id="IPR000878">
    <property type="entry name" value="4pyrrol_Mease"/>
</dbReference>
<dbReference type="GO" id="GO:0032259">
    <property type="term" value="P:methylation"/>
    <property type="evidence" value="ECO:0007669"/>
    <property type="project" value="UniProtKB-KW"/>
</dbReference>
<comment type="caution">
    <text evidence="7">The sequence shown here is derived from an EMBL/GenBank/DDBJ whole genome shotgun (WGS) entry which is preliminary data.</text>
</comment>
<dbReference type="InterPro" id="IPR014776">
    <property type="entry name" value="4pyrrole_Mease_sub2"/>
</dbReference>
<evidence type="ECO:0000256" key="3">
    <source>
        <dbReference type="ARBA" id="ARBA00022603"/>
    </source>
</evidence>
<organism evidence="7 9">
    <name type="scientific">Mycolicibacterium obuense</name>
    <dbReference type="NCBI Taxonomy" id="1807"/>
    <lineage>
        <taxon>Bacteria</taxon>
        <taxon>Bacillati</taxon>
        <taxon>Actinomycetota</taxon>
        <taxon>Actinomycetes</taxon>
        <taxon>Mycobacteriales</taxon>
        <taxon>Mycobacteriaceae</taxon>
        <taxon>Mycolicibacterium</taxon>
    </lineage>
</organism>
<dbReference type="Proteomes" id="UP000294952">
    <property type="component" value="Unassembled WGS sequence"/>
</dbReference>
<dbReference type="Pfam" id="PF00590">
    <property type="entry name" value="TP_methylase"/>
    <property type="match status" value="1"/>
</dbReference>